<name>A0ABY6P5A0_9NOCA</name>
<dbReference type="Pfam" id="PF00482">
    <property type="entry name" value="T2SSF"/>
    <property type="match status" value="1"/>
</dbReference>
<feature type="domain" description="Type II secretion system protein GspF" evidence="6">
    <location>
        <begin position="30"/>
        <end position="149"/>
    </location>
</feature>
<dbReference type="Proteomes" id="UP001164965">
    <property type="component" value="Chromosome"/>
</dbReference>
<comment type="subcellular location">
    <subcellularLocation>
        <location evidence="1">Cell membrane</location>
        <topology evidence="1">Multi-pass membrane protein</topology>
    </subcellularLocation>
</comment>
<accession>A0ABY6P5A0</accession>
<evidence type="ECO:0000256" key="2">
    <source>
        <dbReference type="ARBA" id="ARBA00022475"/>
    </source>
</evidence>
<proteinExistence type="predicted"/>
<sequence length="169" mass="16401">MAVGVRTVLVRLGGDRTTPLDPLAVAGTFDLLAACLRSGLPVATAAEVVAASAPPALGSVLRQAADLLILGAEPEAAWAAAAAEPAAEPLARLARRSARSGASLAAGVAELAAEQRGSAEDAAAAAAERAGVLVTGPLGLCFLPAFLCLGVVPVVLGLAGPVLQGGIVG</sequence>
<evidence type="ECO:0000256" key="1">
    <source>
        <dbReference type="ARBA" id="ARBA00004651"/>
    </source>
</evidence>
<dbReference type="PANTHER" id="PTHR35007:SF3">
    <property type="entry name" value="POSSIBLE CONSERVED ALANINE RICH MEMBRANE PROTEIN"/>
    <property type="match status" value="1"/>
</dbReference>
<evidence type="ECO:0000259" key="6">
    <source>
        <dbReference type="Pfam" id="PF00482"/>
    </source>
</evidence>
<evidence type="ECO:0000313" key="7">
    <source>
        <dbReference type="EMBL" id="UZJ26703.1"/>
    </source>
</evidence>
<organism evidence="7 8">
    <name type="scientific">Rhodococcus antarcticus</name>
    <dbReference type="NCBI Taxonomy" id="2987751"/>
    <lineage>
        <taxon>Bacteria</taxon>
        <taxon>Bacillati</taxon>
        <taxon>Actinomycetota</taxon>
        <taxon>Actinomycetes</taxon>
        <taxon>Mycobacteriales</taxon>
        <taxon>Nocardiaceae</taxon>
        <taxon>Rhodococcus</taxon>
    </lineage>
</organism>
<dbReference type="InterPro" id="IPR018076">
    <property type="entry name" value="T2SS_GspF_dom"/>
</dbReference>
<evidence type="ECO:0000256" key="5">
    <source>
        <dbReference type="ARBA" id="ARBA00023136"/>
    </source>
</evidence>
<keyword evidence="8" id="KW-1185">Reference proteome</keyword>
<keyword evidence="4" id="KW-1133">Transmembrane helix</keyword>
<dbReference type="EMBL" id="CP110615">
    <property type="protein sequence ID" value="UZJ26703.1"/>
    <property type="molecule type" value="Genomic_DNA"/>
</dbReference>
<keyword evidence="3" id="KW-0812">Transmembrane</keyword>
<reference evidence="7" key="1">
    <citation type="submission" date="2022-10" db="EMBL/GenBank/DDBJ databases">
        <title>Rhodococcus sp.75.</title>
        <authorList>
            <person name="Sun M."/>
        </authorList>
    </citation>
    <scope>NUCLEOTIDE SEQUENCE</scope>
    <source>
        <strain evidence="7">75</strain>
    </source>
</reference>
<evidence type="ECO:0000256" key="4">
    <source>
        <dbReference type="ARBA" id="ARBA00022989"/>
    </source>
</evidence>
<keyword evidence="5" id="KW-0472">Membrane</keyword>
<protein>
    <submittedName>
        <fullName evidence="7">Type II secretion system F family protein</fullName>
    </submittedName>
</protein>
<gene>
    <name evidence="7" type="ORF">RHODO2019_15175</name>
</gene>
<keyword evidence="2" id="KW-1003">Cell membrane</keyword>
<evidence type="ECO:0000313" key="8">
    <source>
        <dbReference type="Proteomes" id="UP001164965"/>
    </source>
</evidence>
<dbReference type="RefSeq" id="WP_265384807.1">
    <property type="nucleotide sequence ID" value="NZ_CP110615.1"/>
</dbReference>
<dbReference type="PANTHER" id="PTHR35007">
    <property type="entry name" value="INTEGRAL MEMBRANE PROTEIN-RELATED"/>
    <property type="match status" value="1"/>
</dbReference>
<evidence type="ECO:0000256" key="3">
    <source>
        <dbReference type="ARBA" id="ARBA00022692"/>
    </source>
</evidence>